<dbReference type="GO" id="GO:0016874">
    <property type="term" value="F:ligase activity"/>
    <property type="evidence" value="ECO:0007669"/>
    <property type="project" value="UniProtKB-KW"/>
</dbReference>
<dbReference type="AlphaFoldDB" id="A0A4Q2RGR9"/>
<evidence type="ECO:0000256" key="2">
    <source>
        <dbReference type="ARBA" id="ARBA00022692"/>
    </source>
</evidence>
<feature type="transmembrane region" description="Helical" evidence="5">
    <location>
        <begin position="222"/>
        <end position="242"/>
    </location>
</feature>
<dbReference type="GO" id="GO:0016020">
    <property type="term" value="C:membrane"/>
    <property type="evidence" value="ECO:0007669"/>
    <property type="project" value="UniProtKB-SubCell"/>
</dbReference>
<feature type="transmembrane region" description="Helical" evidence="5">
    <location>
        <begin position="308"/>
        <end position="328"/>
    </location>
</feature>
<feature type="transmembrane region" description="Helical" evidence="5">
    <location>
        <begin position="148"/>
        <end position="166"/>
    </location>
</feature>
<dbReference type="Pfam" id="PF04932">
    <property type="entry name" value="Wzy_C"/>
    <property type="match status" value="1"/>
</dbReference>
<accession>A0A4Q2RGR9</accession>
<feature type="transmembrane region" description="Helical" evidence="5">
    <location>
        <begin position="73"/>
        <end position="92"/>
    </location>
</feature>
<evidence type="ECO:0000256" key="1">
    <source>
        <dbReference type="ARBA" id="ARBA00004141"/>
    </source>
</evidence>
<dbReference type="PANTHER" id="PTHR37422:SF21">
    <property type="entry name" value="EXOQ-LIKE PROTEIN"/>
    <property type="match status" value="1"/>
</dbReference>
<evidence type="ECO:0000259" key="6">
    <source>
        <dbReference type="Pfam" id="PF04932"/>
    </source>
</evidence>
<feature type="transmembrane region" description="Helical" evidence="5">
    <location>
        <begin position="47"/>
        <end position="67"/>
    </location>
</feature>
<dbReference type="InterPro" id="IPR051533">
    <property type="entry name" value="WaaL-like"/>
</dbReference>
<feature type="transmembrane region" description="Helical" evidence="5">
    <location>
        <begin position="194"/>
        <end position="210"/>
    </location>
</feature>
<feature type="transmembrane region" description="Helical" evidence="5">
    <location>
        <begin position="171"/>
        <end position="188"/>
    </location>
</feature>
<dbReference type="EMBL" id="QYBC01000008">
    <property type="protein sequence ID" value="RYB05024.1"/>
    <property type="molecule type" value="Genomic_DNA"/>
</dbReference>
<feature type="transmembrane region" description="Helical" evidence="5">
    <location>
        <begin position="25"/>
        <end position="40"/>
    </location>
</feature>
<evidence type="ECO:0000256" key="3">
    <source>
        <dbReference type="ARBA" id="ARBA00022989"/>
    </source>
</evidence>
<organism evidence="7 8">
    <name type="scientific">Lichenibacterium ramalinae</name>
    <dbReference type="NCBI Taxonomy" id="2316527"/>
    <lineage>
        <taxon>Bacteria</taxon>
        <taxon>Pseudomonadati</taxon>
        <taxon>Pseudomonadota</taxon>
        <taxon>Alphaproteobacteria</taxon>
        <taxon>Hyphomicrobiales</taxon>
        <taxon>Lichenihabitantaceae</taxon>
        <taxon>Lichenibacterium</taxon>
    </lineage>
</organism>
<evidence type="ECO:0000256" key="5">
    <source>
        <dbReference type="SAM" id="Phobius"/>
    </source>
</evidence>
<reference evidence="7 8" key="1">
    <citation type="submission" date="2018-09" db="EMBL/GenBank/DDBJ databases">
        <authorList>
            <person name="Grouzdev D.S."/>
            <person name="Krutkina M.S."/>
        </authorList>
    </citation>
    <scope>NUCLEOTIDE SEQUENCE [LARGE SCALE GENOMIC DNA]</scope>
    <source>
        <strain evidence="7 8">RmlP001</strain>
    </source>
</reference>
<keyword evidence="7" id="KW-0436">Ligase</keyword>
<keyword evidence="2 5" id="KW-0812">Transmembrane</keyword>
<gene>
    <name evidence="7" type="ORF">D3272_11215</name>
</gene>
<keyword evidence="4 5" id="KW-0472">Membrane</keyword>
<feature type="domain" description="O-antigen ligase-related" evidence="6">
    <location>
        <begin position="177"/>
        <end position="317"/>
    </location>
</feature>
<reference evidence="7 8" key="2">
    <citation type="submission" date="2019-02" db="EMBL/GenBank/DDBJ databases">
        <title>'Lichenibacterium ramalinii' gen. nov. sp. nov., 'Lichenibacterium minor' gen. nov. sp. nov.</title>
        <authorList>
            <person name="Pankratov T."/>
        </authorList>
    </citation>
    <scope>NUCLEOTIDE SEQUENCE [LARGE SCALE GENOMIC DNA]</scope>
    <source>
        <strain evidence="7 8">RmlP001</strain>
    </source>
</reference>
<evidence type="ECO:0000256" key="4">
    <source>
        <dbReference type="ARBA" id="ARBA00023136"/>
    </source>
</evidence>
<keyword evidence="8" id="KW-1185">Reference proteome</keyword>
<evidence type="ECO:0000313" key="7">
    <source>
        <dbReference type="EMBL" id="RYB05024.1"/>
    </source>
</evidence>
<keyword evidence="3 5" id="KW-1133">Transmembrane helix</keyword>
<evidence type="ECO:0000313" key="8">
    <source>
        <dbReference type="Proteomes" id="UP000289411"/>
    </source>
</evidence>
<comment type="subcellular location">
    <subcellularLocation>
        <location evidence="1">Membrane</location>
        <topology evidence="1">Multi-pass membrane protein</topology>
    </subcellularLocation>
</comment>
<dbReference type="InterPro" id="IPR007016">
    <property type="entry name" value="O-antigen_ligase-rel_domated"/>
</dbReference>
<feature type="transmembrane region" description="Helical" evidence="5">
    <location>
        <begin position="104"/>
        <end position="128"/>
    </location>
</feature>
<proteinExistence type="predicted"/>
<comment type="caution">
    <text evidence="7">The sequence shown here is derived from an EMBL/GenBank/DDBJ whole genome shotgun (WGS) entry which is preliminary data.</text>
</comment>
<dbReference type="Proteomes" id="UP000289411">
    <property type="component" value="Unassembled WGS sequence"/>
</dbReference>
<dbReference type="PANTHER" id="PTHR37422">
    <property type="entry name" value="TEICHURONIC ACID BIOSYNTHESIS PROTEIN TUAE"/>
    <property type="match status" value="1"/>
</dbReference>
<sequence length="411" mass="45019">MNGSFALFVFCGAVAIIEPSPYDFASLVAIPIWFLGGFKVHRTFLPFFALISLYNIGGFIGLIPYIVEPEPTLFMLQSLYLAVTTLVFALFFAEDTLRRTEIVLKFYAASTVLAALCGIAGYFGVAGLGDLFSRYGRASGTFKDPNVLGSYLIMGAVYYIQTLVLGRTRHVVATGAALLVVVAGIFLSFSRGSWGAFLVATLLSIALAYLTSAEPKLRRRIIVMTLLAAGIAALVLVVLLAMPGTRSFFLQRAALEQDYDEGVTGRFGNQIRSIPMLLDRVNGFGPLRFRLIFGLEPHNSYVNAFASYGWLGGFAFLALVGLTTYIGFRIAWVASPYRRAAQVFWPSLMVFLLQGFQIDIDHWRHVFLMLGAVWGIETARVRWRERQAGPAQALSRSAASATPVPAGSRPL</sequence>
<name>A0A4Q2RGR9_9HYPH</name>
<protein>
    <submittedName>
        <fullName evidence="7">O-antigen ligase domain-containing protein</fullName>
    </submittedName>
</protein>